<reference evidence="3" key="1">
    <citation type="submission" date="2015-06" db="EMBL/GenBank/DDBJ databases">
        <authorList>
            <person name="Bertelli C."/>
        </authorList>
    </citation>
    <scope>NUCLEOTIDE SEQUENCE [LARGE SCALE GENOMIC DNA]</scope>
    <source>
        <strain evidence="3">CRIB-30</strain>
    </source>
</reference>
<proteinExistence type="predicted"/>
<accession>A0A0H5DPS0</accession>
<keyword evidence="1" id="KW-0175">Coiled coil</keyword>
<feature type="coiled-coil region" evidence="1">
    <location>
        <begin position="27"/>
        <end position="69"/>
    </location>
</feature>
<dbReference type="EC" id="3.6.3.14" evidence="2"/>
<gene>
    <name evidence="2" type="primary">ntpE</name>
    <name evidence="2" type="ORF">ELAC_0666</name>
</gene>
<dbReference type="Proteomes" id="UP000220251">
    <property type="component" value="Unassembled WGS sequence"/>
</dbReference>
<evidence type="ECO:0000313" key="3">
    <source>
        <dbReference type="Proteomes" id="UP000220251"/>
    </source>
</evidence>
<dbReference type="AlphaFoldDB" id="A0A0H5DPS0"/>
<keyword evidence="3" id="KW-1185">Reference proteome</keyword>
<evidence type="ECO:0000256" key="1">
    <source>
        <dbReference type="SAM" id="Coils"/>
    </source>
</evidence>
<dbReference type="RefSeq" id="WP_098037875.1">
    <property type="nucleotide sequence ID" value="NZ_CWGJ01000011.1"/>
</dbReference>
<protein>
    <submittedName>
        <fullName evidence="2">V-type ATP synthase, subunit E</fullName>
        <ecNumber evidence="2">3.6.3.14</ecNumber>
    </submittedName>
</protein>
<keyword evidence="2" id="KW-0378">Hydrolase</keyword>
<dbReference type="OrthoDB" id="21003at2"/>
<sequence>MKQMEKGQDKIQKICDVLRKETLEPAHREAERLVEEAKERAKKVIGEAEEEAALMIKKAKEEIAREKNVFQASLGQAAKQTMETLRQQIETELFNPEIEQAIHEQMAKPEIIANLIKAVVHAIEKEGLGANLEAVIPKAVPPKQVAALLGEEVLKKVKGHELTIGGFAGGAKIKMGQKNMMIDISDSALKELISSFVRKDFRDLLFQGKAR</sequence>
<dbReference type="EMBL" id="CWGJ01000011">
    <property type="protein sequence ID" value="CRX38018.1"/>
    <property type="molecule type" value="Genomic_DNA"/>
</dbReference>
<dbReference type="GO" id="GO:0016787">
    <property type="term" value="F:hydrolase activity"/>
    <property type="evidence" value="ECO:0007669"/>
    <property type="project" value="UniProtKB-KW"/>
</dbReference>
<name>A0A0H5DPS0_9BACT</name>
<organism evidence="2 3">
    <name type="scientific">Estrella lausannensis</name>
    <dbReference type="NCBI Taxonomy" id="483423"/>
    <lineage>
        <taxon>Bacteria</taxon>
        <taxon>Pseudomonadati</taxon>
        <taxon>Chlamydiota</taxon>
        <taxon>Chlamydiia</taxon>
        <taxon>Parachlamydiales</taxon>
        <taxon>Candidatus Criblamydiaceae</taxon>
        <taxon>Estrella</taxon>
    </lineage>
</organism>
<evidence type="ECO:0000313" key="2">
    <source>
        <dbReference type="EMBL" id="CRX38018.1"/>
    </source>
</evidence>